<evidence type="ECO:0000313" key="7">
    <source>
        <dbReference type="EMBL" id="KAK1612747.1"/>
    </source>
</evidence>
<comment type="caution">
    <text evidence="7">The sequence shown here is derived from an EMBL/GenBank/DDBJ whole genome shotgun (WGS) entry which is preliminary data.</text>
</comment>
<dbReference type="Gene3D" id="3.30.40.100">
    <property type="match status" value="1"/>
</dbReference>
<keyword evidence="1" id="KW-0479">Metal-binding</keyword>
<dbReference type="InterPro" id="IPR011124">
    <property type="entry name" value="Znf_CW"/>
</dbReference>
<proteinExistence type="predicted"/>
<evidence type="ECO:0000259" key="6">
    <source>
        <dbReference type="PROSITE" id="PS51050"/>
    </source>
</evidence>
<sequence length="448" mass="50933">MTIKPNIRPRRSMKNLFLCEKKKSKSSVNSSDLSSSSNLLAIDDVCYVPSSEDYHDLYKGRKTDMKCDFLRTNGNAVKKTNISFTTFGDNFPRVQNSSGKSLIISSNVEVPKSEKKSFECTTKYIDPREASKESIWKNSSESLSNVDDRNSISISSMPSYINDKTKDATKSSSSDTNATKPFTELTSWELCISILKRDIIPIEKSEWSSSSATFSHDDNESNPLFACESCGSLENPCRMLICDCCEGAFHLHCCHRRIKKIPDKEWYCLDCSRKKHKRKREIFPSAEDGSAKHIQRPHRSVGSIRDMLMNPEPYDTQVRIGGNFQAEVPEWSGPISCNDDHFMDPSELDATEMTSPSWPQRREDKKSSIGNWIQCQEVLDTGAICGKWRRAPLFVVQSSDWDCSCSVLWDPIHADCAVPQELGTDEVLEQLKYINKLKNRLDIRKKKH</sequence>
<dbReference type="GO" id="GO:0008270">
    <property type="term" value="F:zinc ion binding"/>
    <property type="evidence" value="ECO:0007669"/>
    <property type="project" value="UniProtKB-KW"/>
</dbReference>
<dbReference type="InterPro" id="IPR019787">
    <property type="entry name" value="Znf_PHD-finger"/>
</dbReference>
<dbReference type="AlphaFoldDB" id="A0AAD8R2R5"/>
<dbReference type="PROSITE" id="PS51050">
    <property type="entry name" value="ZF_CW"/>
    <property type="match status" value="1"/>
</dbReference>
<dbReference type="FunFam" id="3.30.40.100:FF:000005">
    <property type="entry name" value="uncharacterized protein LOC106759733 isoform X4"/>
    <property type="match status" value="1"/>
</dbReference>
<dbReference type="Gene3D" id="3.30.40.10">
    <property type="entry name" value="Zinc/RING finger domain, C3HC4 (zinc finger)"/>
    <property type="match status" value="1"/>
</dbReference>
<dbReference type="EMBL" id="JAUUTY010000007">
    <property type="protein sequence ID" value="KAK1612747.1"/>
    <property type="molecule type" value="Genomic_DNA"/>
</dbReference>
<name>A0AAD8R2R5_LOLMU</name>
<evidence type="ECO:0000313" key="8">
    <source>
        <dbReference type="Proteomes" id="UP001231189"/>
    </source>
</evidence>
<organism evidence="7 8">
    <name type="scientific">Lolium multiflorum</name>
    <name type="common">Italian ryegrass</name>
    <name type="synonym">Lolium perenne subsp. multiflorum</name>
    <dbReference type="NCBI Taxonomy" id="4521"/>
    <lineage>
        <taxon>Eukaryota</taxon>
        <taxon>Viridiplantae</taxon>
        <taxon>Streptophyta</taxon>
        <taxon>Embryophyta</taxon>
        <taxon>Tracheophyta</taxon>
        <taxon>Spermatophyta</taxon>
        <taxon>Magnoliopsida</taxon>
        <taxon>Liliopsida</taxon>
        <taxon>Poales</taxon>
        <taxon>Poaceae</taxon>
        <taxon>BOP clade</taxon>
        <taxon>Pooideae</taxon>
        <taxon>Poodae</taxon>
        <taxon>Poeae</taxon>
        <taxon>Poeae Chloroplast Group 2 (Poeae type)</taxon>
        <taxon>Loliodinae</taxon>
        <taxon>Loliinae</taxon>
        <taxon>Lolium</taxon>
    </lineage>
</organism>
<gene>
    <name evidence="7" type="ORF">QYE76_036420</name>
</gene>
<reference evidence="7" key="1">
    <citation type="submission" date="2023-07" db="EMBL/GenBank/DDBJ databases">
        <title>A chromosome-level genome assembly of Lolium multiflorum.</title>
        <authorList>
            <person name="Chen Y."/>
            <person name="Copetti D."/>
            <person name="Kolliker R."/>
            <person name="Studer B."/>
        </authorList>
    </citation>
    <scope>NUCLEOTIDE SEQUENCE</scope>
    <source>
        <strain evidence="7">02402/16</strain>
        <tissue evidence="7">Leaf</tissue>
    </source>
</reference>
<evidence type="ECO:0000256" key="4">
    <source>
        <dbReference type="PROSITE-ProRule" id="PRU00146"/>
    </source>
</evidence>
<dbReference type="PROSITE" id="PS01359">
    <property type="entry name" value="ZF_PHD_1"/>
    <property type="match status" value="1"/>
</dbReference>
<dbReference type="SUPFAM" id="SSF57903">
    <property type="entry name" value="FYVE/PHD zinc finger"/>
    <property type="match status" value="1"/>
</dbReference>
<dbReference type="SMART" id="SM00249">
    <property type="entry name" value="PHD"/>
    <property type="match status" value="1"/>
</dbReference>
<dbReference type="InterPro" id="IPR019786">
    <property type="entry name" value="Zinc_finger_PHD-type_CS"/>
</dbReference>
<evidence type="ECO:0000256" key="1">
    <source>
        <dbReference type="ARBA" id="ARBA00022723"/>
    </source>
</evidence>
<dbReference type="PROSITE" id="PS50016">
    <property type="entry name" value="ZF_PHD_2"/>
    <property type="match status" value="1"/>
</dbReference>
<evidence type="ECO:0000256" key="2">
    <source>
        <dbReference type="ARBA" id="ARBA00022771"/>
    </source>
</evidence>
<evidence type="ECO:0000256" key="3">
    <source>
        <dbReference type="ARBA" id="ARBA00022833"/>
    </source>
</evidence>
<evidence type="ECO:0000259" key="5">
    <source>
        <dbReference type="PROSITE" id="PS50016"/>
    </source>
</evidence>
<keyword evidence="8" id="KW-1185">Reference proteome</keyword>
<dbReference type="InterPro" id="IPR001965">
    <property type="entry name" value="Znf_PHD"/>
</dbReference>
<dbReference type="InterPro" id="IPR013083">
    <property type="entry name" value="Znf_RING/FYVE/PHD"/>
</dbReference>
<accession>A0AAD8R2R5</accession>
<dbReference type="InterPro" id="IPR011011">
    <property type="entry name" value="Znf_FYVE_PHD"/>
</dbReference>
<keyword evidence="2 4" id="KW-0863">Zinc-finger</keyword>
<keyword evidence="3" id="KW-0862">Zinc</keyword>
<dbReference type="Proteomes" id="UP001231189">
    <property type="component" value="Unassembled WGS sequence"/>
</dbReference>
<feature type="domain" description="CW-type" evidence="6">
    <location>
        <begin position="366"/>
        <end position="424"/>
    </location>
</feature>
<protein>
    <submittedName>
        <fullName evidence="7">Uncharacterized protein</fullName>
    </submittedName>
</protein>
<feature type="domain" description="PHD-type" evidence="5">
    <location>
        <begin position="224"/>
        <end position="274"/>
    </location>
</feature>